<organism evidence="1">
    <name type="scientific">Gongylonema pulchrum</name>
    <dbReference type="NCBI Taxonomy" id="637853"/>
    <lineage>
        <taxon>Eukaryota</taxon>
        <taxon>Metazoa</taxon>
        <taxon>Ecdysozoa</taxon>
        <taxon>Nematoda</taxon>
        <taxon>Chromadorea</taxon>
        <taxon>Rhabditida</taxon>
        <taxon>Spirurina</taxon>
        <taxon>Spiruromorpha</taxon>
        <taxon>Spiruroidea</taxon>
        <taxon>Gongylonematidae</taxon>
        <taxon>Gongylonema</taxon>
    </lineage>
</organism>
<sequence length="86" mass="9740">LVTCIQGLANIYEAFSRCLTGLTEYSRYRLIECATTQIGETLSYYSMLNTHRAGMFSKLLLLDEPNASVFATLLNSLYNCMKHFEA</sequence>
<accession>A0A183DE14</accession>
<proteinExistence type="predicted"/>
<dbReference type="WBParaSite" id="GPUH_0000696401-mRNA-1">
    <property type="protein sequence ID" value="GPUH_0000696401-mRNA-1"/>
    <property type="gene ID" value="GPUH_0000696401"/>
</dbReference>
<reference evidence="1" key="1">
    <citation type="submission" date="2016-06" db="UniProtKB">
        <authorList>
            <consortium name="WormBaseParasite"/>
        </authorList>
    </citation>
    <scope>IDENTIFICATION</scope>
</reference>
<evidence type="ECO:0000313" key="1">
    <source>
        <dbReference type="WBParaSite" id="GPUH_0000696401-mRNA-1"/>
    </source>
</evidence>
<name>A0A183DE14_9BILA</name>
<protein>
    <submittedName>
        <fullName evidence="1">Dymeclin</fullName>
    </submittedName>
</protein>
<dbReference type="AlphaFoldDB" id="A0A183DE14"/>